<comment type="caution">
    <text evidence="1">The sequence shown here is derived from an EMBL/GenBank/DDBJ whole genome shotgun (WGS) entry which is preliminary data.</text>
</comment>
<organism evidence="1 2">
    <name type="scientific">Dentiscutata heterogama</name>
    <dbReference type="NCBI Taxonomy" id="1316150"/>
    <lineage>
        <taxon>Eukaryota</taxon>
        <taxon>Fungi</taxon>
        <taxon>Fungi incertae sedis</taxon>
        <taxon>Mucoromycota</taxon>
        <taxon>Glomeromycotina</taxon>
        <taxon>Glomeromycetes</taxon>
        <taxon>Diversisporales</taxon>
        <taxon>Gigasporaceae</taxon>
        <taxon>Dentiscutata</taxon>
    </lineage>
</organism>
<feature type="non-terminal residue" evidence="1">
    <location>
        <position position="1"/>
    </location>
</feature>
<protein>
    <submittedName>
        <fullName evidence="1">12959_t:CDS:1</fullName>
    </submittedName>
</protein>
<reference evidence="1" key="1">
    <citation type="submission" date="2021-06" db="EMBL/GenBank/DDBJ databases">
        <authorList>
            <person name="Kallberg Y."/>
            <person name="Tangrot J."/>
            <person name="Rosling A."/>
        </authorList>
    </citation>
    <scope>NUCLEOTIDE SEQUENCE</scope>
    <source>
        <strain evidence="1">IL203A</strain>
    </source>
</reference>
<dbReference type="Proteomes" id="UP000789702">
    <property type="component" value="Unassembled WGS sequence"/>
</dbReference>
<sequence length="107" mass="12308">NDKEDSQIPNSYSESHNFTKEFKKIQNNRPSNNNLVNLFSSSKNKSFSSKKISISNIKFGIQSYKTANDICPITFNQENLCNILKNLEADNNMSFELEDKNNMSFEV</sequence>
<accession>A0ACA9NWP4</accession>
<feature type="non-terminal residue" evidence="1">
    <location>
        <position position="107"/>
    </location>
</feature>
<name>A0ACA9NWP4_9GLOM</name>
<evidence type="ECO:0000313" key="1">
    <source>
        <dbReference type="EMBL" id="CAG8679515.1"/>
    </source>
</evidence>
<evidence type="ECO:0000313" key="2">
    <source>
        <dbReference type="Proteomes" id="UP000789702"/>
    </source>
</evidence>
<dbReference type="EMBL" id="CAJVPU010021062">
    <property type="protein sequence ID" value="CAG8679515.1"/>
    <property type="molecule type" value="Genomic_DNA"/>
</dbReference>
<keyword evidence="2" id="KW-1185">Reference proteome</keyword>
<gene>
    <name evidence="1" type="ORF">DHETER_LOCUS10574</name>
</gene>
<proteinExistence type="predicted"/>